<dbReference type="Gene3D" id="1.25.40.20">
    <property type="entry name" value="Ankyrin repeat-containing domain"/>
    <property type="match status" value="1"/>
</dbReference>
<evidence type="ECO:0000259" key="5">
    <source>
        <dbReference type="Pfam" id="PF24883"/>
    </source>
</evidence>
<dbReference type="InterPro" id="IPR054471">
    <property type="entry name" value="GPIID_WHD"/>
</dbReference>
<dbReference type="AlphaFoldDB" id="A0AAN8RBY1"/>
<dbReference type="SUPFAM" id="SSF52540">
    <property type="entry name" value="P-loop containing nucleoside triphosphate hydrolases"/>
    <property type="match status" value="1"/>
</dbReference>
<feature type="domain" description="Nephrocystin 3-like N-terminal" evidence="5">
    <location>
        <begin position="337"/>
        <end position="497"/>
    </location>
</feature>
<feature type="repeat" description="ANK" evidence="2">
    <location>
        <begin position="987"/>
        <end position="1019"/>
    </location>
</feature>
<dbReference type="InterPro" id="IPR035994">
    <property type="entry name" value="Nucleoside_phosphorylase_sf"/>
</dbReference>
<protein>
    <recommendedName>
        <fullName evidence="8">Nucleoside phosphorylase domain-containing protein</fullName>
    </recommendedName>
</protein>
<dbReference type="Pfam" id="PF24883">
    <property type="entry name" value="NPHP3_N"/>
    <property type="match status" value="1"/>
</dbReference>
<sequence>MAATSVLKSHSDYTVGWICALPKEQTAAILVLDTRHHDLPKASTDTNAYTLGSIGPHNVVITCLPMNRYGTNQAARAATQMLSTFPCVKIGLMVGIGAGIPGRTNLGDVVISTEWTQWDLGKTKNGVFEHISKRYYPPEELCCAMSKLRAEHDLNGTKIQQHIDKLRSANRELPLKYTSVEGFEGAENLGPDSTEIHYGLVASGNQVVKDAQLRDDIDRRLGNDVLCIEMEAAGLVEFPAAIIRGICDYADERKDNHWQEYAAVVAAICARELLNCMQPRNINEMKAINGGSEKYVTTTSTVQRNLTKEETRKLLNRLPAAEFSSQQNACYKTRQKGTGQWFLNSPEYQTWLENKQILFCPGIPGAGKTILTSIVIDDLTDRYSHNASIGIAYIFFDFKGTAQLHLDDLLLSIFKQLATSLALLSDCVSQVCEEYQRFNRLSRKTIIEALYKAVGFYSRTFIIIDALDECRSDLGKLFEELFELRQSHYINIFATSRYIPEIQEIFSGNSVQLDIKPPDMDIRAYLEGQISLKGTRVLKKNKETIVTEILESAHGVFLLAKLHFEFIKDKLTLKEIKTALQSLISGERPYDSVYENIMERISEQNSTARSRDMAYQILSWITCAERRLDTRELQHAIAVWLDESEIRNINQEAGEYDFDFDFDDIPEVEDMISLCCGLVTVDEYGTTIKWVHHTALEYFERTKSFWFPWADDDIAKISIIYMAINFLKREPQQSFKEVTSGSPKEERPHTPHVGVLLGYATYYWDIHMERLLKQHPVHTVKSERGATWFTRMIEPLPLVVGFLRNFDLRRRWAAYRFPIRPSYLEMRDSISYWYHTYQRLSIIIGKLSVNGDKSPDTKSNEGTAPLEQVETPALDPEYERLGRVGRKASRFYKPEPSGAELLSVFKALARYGIYLGLENQIKKMWDWAVLNGEKEILEQLLSGMGATGRSLEQETKTRLLYMAINLGQTGILKLLVEGENLEGQDDRGRRLLPHAAAVGDKDIVKMLLTKGARIEGKDDRGRTALSHSAEHGHKEIVEMLIDAGADMESEDNSKQTPLSWAIVYQRHDVIKLFVERGINLHLSAPQLRYLVGTIGRGKVFSEKVYVALQNSHSVPELGFEPSLRNMGYGALEVMKSLLYLAAESRRVDFLDALLERGVPESDLAEAILTNIYIG</sequence>
<dbReference type="Gene3D" id="3.40.50.300">
    <property type="entry name" value="P-loop containing nucleotide triphosphate hydrolases"/>
    <property type="match status" value="1"/>
</dbReference>
<dbReference type="PANTHER" id="PTHR46082">
    <property type="entry name" value="ATP/GTP-BINDING PROTEIN-RELATED"/>
    <property type="match status" value="1"/>
</dbReference>
<keyword evidence="7" id="KW-1185">Reference proteome</keyword>
<evidence type="ECO:0000256" key="1">
    <source>
        <dbReference type="ARBA" id="ARBA00022737"/>
    </source>
</evidence>
<evidence type="ECO:0000313" key="7">
    <source>
        <dbReference type="Proteomes" id="UP001313282"/>
    </source>
</evidence>
<dbReference type="InterPro" id="IPR056884">
    <property type="entry name" value="NPHP3-like_N"/>
</dbReference>
<dbReference type="GO" id="GO:0003824">
    <property type="term" value="F:catalytic activity"/>
    <property type="evidence" value="ECO:0007669"/>
    <property type="project" value="InterPro"/>
</dbReference>
<evidence type="ECO:0000313" key="6">
    <source>
        <dbReference type="EMBL" id="KAK6342417.1"/>
    </source>
</evidence>
<dbReference type="Pfam" id="PF12796">
    <property type="entry name" value="Ank_2"/>
    <property type="match status" value="1"/>
</dbReference>
<evidence type="ECO:0000259" key="3">
    <source>
        <dbReference type="Pfam" id="PF01048"/>
    </source>
</evidence>
<proteinExistence type="predicted"/>
<dbReference type="PROSITE" id="PS50088">
    <property type="entry name" value="ANK_REPEAT"/>
    <property type="match status" value="2"/>
</dbReference>
<dbReference type="InterPro" id="IPR027417">
    <property type="entry name" value="P-loop_NTPase"/>
</dbReference>
<dbReference type="InterPro" id="IPR002110">
    <property type="entry name" value="Ankyrin_rpt"/>
</dbReference>
<dbReference type="EMBL" id="JAVHNR010000005">
    <property type="protein sequence ID" value="KAK6342417.1"/>
    <property type="molecule type" value="Genomic_DNA"/>
</dbReference>
<feature type="domain" description="Nucleoside phosphorylase" evidence="3">
    <location>
        <begin position="15"/>
        <end position="260"/>
    </location>
</feature>
<dbReference type="Proteomes" id="UP001313282">
    <property type="component" value="Unassembled WGS sequence"/>
</dbReference>
<dbReference type="InterPro" id="IPR036770">
    <property type="entry name" value="Ankyrin_rpt-contain_sf"/>
</dbReference>
<feature type="repeat" description="ANK" evidence="2">
    <location>
        <begin position="1020"/>
        <end position="1052"/>
    </location>
</feature>
<keyword evidence="2" id="KW-0040">ANK repeat</keyword>
<dbReference type="SMART" id="SM00248">
    <property type="entry name" value="ANK"/>
    <property type="match status" value="4"/>
</dbReference>
<evidence type="ECO:0008006" key="8">
    <source>
        <dbReference type="Google" id="ProtNLM"/>
    </source>
</evidence>
<evidence type="ECO:0000259" key="4">
    <source>
        <dbReference type="Pfam" id="PF22939"/>
    </source>
</evidence>
<dbReference type="InterPro" id="IPR053137">
    <property type="entry name" value="NLR-like"/>
</dbReference>
<dbReference type="Pfam" id="PF22939">
    <property type="entry name" value="WHD_GPIID"/>
    <property type="match status" value="1"/>
</dbReference>
<dbReference type="SUPFAM" id="SSF48403">
    <property type="entry name" value="Ankyrin repeat"/>
    <property type="match status" value="1"/>
</dbReference>
<dbReference type="InterPro" id="IPR000845">
    <property type="entry name" value="Nucleoside_phosphorylase_d"/>
</dbReference>
<dbReference type="Gene3D" id="3.40.50.1580">
    <property type="entry name" value="Nucleoside phosphorylase domain"/>
    <property type="match status" value="1"/>
</dbReference>
<reference evidence="6 7" key="1">
    <citation type="submission" date="2019-10" db="EMBL/GenBank/DDBJ databases">
        <authorList>
            <person name="Palmer J.M."/>
        </authorList>
    </citation>
    <scope>NUCLEOTIDE SEQUENCE [LARGE SCALE GENOMIC DNA]</scope>
    <source>
        <strain evidence="6 7">TWF718</strain>
    </source>
</reference>
<comment type="caution">
    <text evidence="6">The sequence shown here is derived from an EMBL/GenBank/DDBJ whole genome shotgun (WGS) entry which is preliminary data.</text>
</comment>
<dbReference type="PROSITE" id="PS50297">
    <property type="entry name" value="ANK_REP_REGION"/>
    <property type="match status" value="2"/>
</dbReference>
<name>A0AAN8RBY1_9PEZI</name>
<organism evidence="6 7">
    <name type="scientific">Orbilia javanica</name>
    <dbReference type="NCBI Taxonomy" id="47235"/>
    <lineage>
        <taxon>Eukaryota</taxon>
        <taxon>Fungi</taxon>
        <taxon>Dikarya</taxon>
        <taxon>Ascomycota</taxon>
        <taxon>Pezizomycotina</taxon>
        <taxon>Orbiliomycetes</taxon>
        <taxon>Orbiliales</taxon>
        <taxon>Orbiliaceae</taxon>
        <taxon>Orbilia</taxon>
    </lineage>
</organism>
<accession>A0AAN8RBY1</accession>
<dbReference type="PANTHER" id="PTHR46082:SF11">
    <property type="entry name" value="AAA+ ATPASE DOMAIN-CONTAINING PROTEIN-RELATED"/>
    <property type="match status" value="1"/>
</dbReference>
<gene>
    <name evidence="6" type="ORF">TWF718_007818</name>
</gene>
<evidence type="ECO:0000256" key="2">
    <source>
        <dbReference type="PROSITE-ProRule" id="PRU00023"/>
    </source>
</evidence>
<dbReference type="GO" id="GO:0009116">
    <property type="term" value="P:nucleoside metabolic process"/>
    <property type="evidence" value="ECO:0007669"/>
    <property type="project" value="InterPro"/>
</dbReference>
<dbReference type="Pfam" id="PF01048">
    <property type="entry name" value="PNP_UDP_1"/>
    <property type="match status" value="1"/>
</dbReference>
<keyword evidence="1" id="KW-0677">Repeat</keyword>
<dbReference type="SUPFAM" id="SSF53167">
    <property type="entry name" value="Purine and uridine phosphorylases"/>
    <property type="match status" value="1"/>
</dbReference>
<feature type="domain" description="GPI inositol-deacylase winged helix" evidence="4">
    <location>
        <begin position="606"/>
        <end position="699"/>
    </location>
</feature>